<dbReference type="AlphaFoldDB" id="A0A8H6AL59"/>
<accession>A0A8H6AL59</accession>
<keyword evidence="2" id="KW-1185">Reference proteome</keyword>
<dbReference type="RefSeq" id="XP_037188239.1">
    <property type="nucleotide sequence ID" value="XM_037341427.1"/>
</dbReference>
<evidence type="ECO:0000313" key="1">
    <source>
        <dbReference type="EMBL" id="KAF5869290.1"/>
    </source>
</evidence>
<name>A0A8H6AL59_9HELO</name>
<sequence>MAFANRESRAETLKHYHVLYQAHHRSQATTSSSDTQAEAGETDLLLPHVIHFNPKFDYLTLIYSNFLTESSNIHAIFPLYD</sequence>
<protein>
    <submittedName>
        <fullName evidence="1">Uncharacterized protein</fullName>
    </submittedName>
</protein>
<dbReference type="Proteomes" id="UP000531561">
    <property type="component" value="Unassembled WGS sequence"/>
</dbReference>
<proteinExistence type="predicted"/>
<dbReference type="OrthoDB" id="3473305at2759"/>
<gene>
    <name evidence="1" type="ORF">Bfra_011098</name>
</gene>
<dbReference type="GeneID" id="59265119"/>
<dbReference type="EMBL" id="JABFCT010000017">
    <property type="protein sequence ID" value="KAF5869290.1"/>
    <property type="molecule type" value="Genomic_DNA"/>
</dbReference>
<organism evidence="1 2">
    <name type="scientific">Botrytis fragariae</name>
    <dbReference type="NCBI Taxonomy" id="1964551"/>
    <lineage>
        <taxon>Eukaryota</taxon>
        <taxon>Fungi</taxon>
        <taxon>Dikarya</taxon>
        <taxon>Ascomycota</taxon>
        <taxon>Pezizomycotina</taxon>
        <taxon>Leotiomycetes</taxon>
        <taxon>Helotiales</taxon>
        <taxon>Sclerotiniaceae</taxon>
        <taxon>Botrytis</taxon>
    </lineage>
</organism>
<evidence type="ECO:0000313" key="2">
    <source>
        <dbReference type="Proteomes" id="UP000531561"/>
    </source>
</evidence>
<comment type="caution">
    <text evidence="1">The sequence shown here is derived from an EMBL/GenBank/DDBJ whole genome shotgun (WGS) entry which is preliminary data.</text>
</comment>
<reference evidence="1 2" key="1">
    <citation type="journal article" date="2020" name="Phytopathology">
        <title>A high-quality genome resource of Botrytis fragariae, a new and rapidly spreading fungal pathogen causing strawberry gray mold in the U.S.A.</title>
        <authorList>
            <person name="Wu Y."/>
            <person name="Saski C.A."/>
            <person name="Schnabel G."/>
            <person name="Xiao S."/>
            <person name="Hu M."/>
        </authorList>
    </citation>
    <scope>NUCLEOTIDE SEQUENCE [LARGE SCALE GENOMIC DNA]</scope>
    <source>
        <strain evidence="1 2">BVB16</strain>
    </source>
</reference>